<dbReference type="AlphaFoldDB" id="A0AAQ6AK81"/>
<reference evidence="6" key="2">
    <citation type="submission" date="2025-08" db="UniProtKB">
        <authorList>
            <consortium name="Ensembl"/>
        </authorList>
    </citation>
    <scope>IDENTIFICATION</scope>
</reference>
<dbReference type="Gene3D" id="1.25.10.10">
    <property type="entry name" value="Leucine-rich Repeat Variant"/>
    <property type="match status" value="3"/>
</dbReference>
<evidence type="ECO:0000313" key="7">
    <source>
        <dbReference type="Proteomes" id="UP001501940"/>
    </source>
</evidence>
<feature type="repeat" description="HEAT" evidence="2">
    <location>
        <begin position="803"/>
        <end position="826"/>
    </location>
</feature>
<keyword evidence="1" id="KW-0677">Repeat</keyword>
<dbReference type="Pfam" id="PF15017">
    <property type="entry name" value="WRNPLPNID"/>
    <property type="match status" value="1"/>
</dbReference>
<dbReference type="InterPro" id="IPR055231">
    <property type="entry name" value="2AA_helical"/>
</dbReference>
<dbReference type="GO" id="GO:0019888">
    <property type="term" value="F:protein phosphatase regulator activity"/>
    <property type="evidence" value="ECO:0007669"/>
    <property type="project" value="TreeGrafter"/>
</dbReference>
<dbReference type="FunFam" id="1.25.10.10:FF:000179">
    <property type="entry name" value="Serine/threonine-protein phosphatase 4 regulatory subunit 1"/>
    <property type="match status" value="1"/>
</dbReference>
<feature type="compositionally biased region" description="Basic and acidic residues" evidence="3">
    <location>
        <begin position="537"/>
        <end position="549"/>
    </location>
</feature>
<dbReference type="FunFam" id="1.25.10.10:FF:000352">
    <property type="entry name" value="Serine/threonine-protein phosphatase 4 regulatory subunit 1-like"/>
    <property type="match status" value="1"/>
</dbReference>
<organism evidence="6 7">
    <name type="scientific">Amphiprion ocellaris</name>
    <name type="common">Clown anemonefish</name>
    <dbReference type="NCBI Taxonomy" id="80972"/>
    <lineage>
        <taxon>Eukaryota</taxon>
        <taxon>Metazoa</taxon>
        <taxon>Chordata</taxon>
        <taxon>Craniata</taxon>
        <taxon>Vertebrata</taxon>
        <taxon>Euteleostomi</taxon>
        <taxon>Actinopterygii</taxon>
        <taxon>Neopterygii</taxon>
        <taxon>Teleostei</taxon>
        <taxon>Neoteleostei</taxon>
        <taxon>Acanthomorphata</taxon>
        <taxon>Ovalentaria</taxon>
        <taxon>Pomacentridae</taxon>
        <taxon>Amphiprion</taxon>
    </lineage>
</organism>
<protein>
    <recommendedName>
        <fullName evidence="8">WW-binding domain-containing protein</fullName>
    </recommendedName>
</protein>
<feature type="compositionally biased region" description="Low complexity" evidence="3">
    <location>
        <begin position="506"/>
        <end position="520"/>
    </location>
</feature>
<dbReference type="Pfam" id="PF22956">
    <property type="entry name" value="VPS15-like_hel"/>
    <property type="match status" value="1"/>
</dbReference>
<accession>A0AAQ6AK81</accession>
<feature type="domain" description="Phosphatase 2A Regulatory Subunit A helical" evidence="5">
    <location>
        <begin position="99"/>
        <end position="328"/>
    </location>
</feature>
<name>A0AAQ6AK81_AMPOC</name>
<dbReference type="Proteomes" id="UP001501940">
    <property type="component" value="Chromosome 5"/>
</dbReference>
<evidence type="ECO:0000256" key="1">
    <source>
        <dbReference type="ARBA" id="ARBA00022737"/>
    </source>
</evidence>
<feature type="repeat" description="HEAT" evidence="2">
    <location>
        <begin position="300"/>
        <end position="338"/>
    </location>
</feature>
<dbReference type="Ensembl" id="ENSAOCT00000068016.1">
    <property type="protein sequence ID" value="ENSAOCP00000077629.1"/>
    <property type="gene ID" value="ENSAOCG00000021219.2"/>
</dbReference>
<evidence type="ECO:0000259" key="4">
    <source>
        <dbReference type="Pfam" id="PF15017"/>
    </source>
</evidence>
<dbReference type="InterPro" id="IPR021133">
    <property type="entry name" value="HEAT_type_2"/>
</dbReference>
<feature type="region of interest" description="Disordered" evidence="3">
    <location>
        <begin position="503"/>
        <end position="549"/>
    </location>
</feature>
<evidence type="ECO:0000256" key="2">
    <source>
        <dbReference type="PROSITE-ProRule" id="PRU00103"/>
    </source>
</evidence>
<dbReference type="InterPro" id="IPR033461">
    <property type="entry name" value="WRNPLPNID"/>
</dbReference>
<keyword evidence="7" id="KW-1185">Reference proteome</keyword>
<evidence type="ECO:0000313" key="6">
    <source>
        <dbReference type="Ensembl" id="ENSAOCP00000077629.1"/>
    </source>
</evidence>
<feature type="region of interest" description="Disordered" evidence="3">
    <location>
        <begin position="351"/>
        <end position="435"/>
    </location>
</feature>
<dbReference type="PANTHER" id="PTHR10648">
    <property type="entry name" value="SERINE/THREONINE-PROTEIN PHOSPHATASE PP2A 65 KDA REGULATORY SUBUNIT"/>
    <property type="match status" value="1"/>
</dbReference>
<sequence>MGPLLTNCLVFAGLSLYFEDSHDDLDDFGFDDYGSECDGIRITAFLDAGQDNLTPLGRLEKYAFSENVFNRQIVARGLLDVLREFSDNENDFISVMETVARMSEDGEPTVRAELMEQVPNIAMFLHESRPNFPAAFSRYLVPIVVRYLTDPNNQVRKTSQAALLVLLEQGLISKADMETKVCPVLLDLTQPSSDDDYKIEAVAIMCKVVTMLSKDTVELLLLPRFCDLCSDARLFQVRKVCAANFGEFCSIVGQEATEKLLMPKFFDLCSDSLWGIRKACAECFMMVSNSTSPEVRRAKLSPLFISLISDQSRWVRQAAFQSLGRFISTFANPSSTGLHFREDGALLEVPRCTSDRTITHTPPNQDGRATPSPEHVATADGEELHSYDDNHASVPGEMHDSFTHTSSNESPTATNNAKNTKETEQTDENFNSFHYWRSPLPDISGELEMLKEEPEENCLESKSSHGKATSDQIQKVLDCLQPHIDDPDVQAQVQVLSAALKAAQLDSPSDNSPTDNSPTEVEPEVEPENNADSPSEDSSHSPVSEDKPKIQNVIPQQLLDQYLSMTDPARAQTVDTEIAKHCAFSLPGVALTLGRQNWHCLKDTYETLATDVQWKVRRTLAFSIHELAVILGDQLTAADLVPIFNGFLKDLDEVRIGVLKHLYDFLKLLHADKRREYLYQLQEFMVTDNSRNWRFRYELAEQLILIIELYSHYDVYDYLRQIALTLCSDKVSEVRWISYKLVVEILQKLYASGADDLGLNFINELTVRFCHCPKWVGRQAFAFICQAIVEEDCMPMEQFSQHLLPSLLSLSSDPVANVRVLVAKALRQSVMEKASSHQTNEITEQVTVDR</sequence>
<dbReference type="PROSITE" id="PS50077">
    <property type="entry name" value="HEAT_REPEAT"/>
    <property type="match status" value="3"/>
</dbReference>
<dbReference type="InterPro" id="IPR011989">
    <property type="entry name" value="ARM-like"/>
</dbReference>
<feature type="domain" description="Putative WW-binding" evidence="4">
    <location>
        <begin position="428"/>
        <end position="463"/>
    </location>
</feature>
<dbReference type="GeneTree" id="ENSGT00950000183066"/>
<dbReference type="GO" id="GO:0005737">
    <property type="term" value="C:cytoplasm"/>
    <property type="evidence" value="ECO:0007669"/>
    <property type="project" value="TreeGrafter"/>
</dbReference>
<evidence type="ECO:0000256" key="3">
    <source>
        <dbReference type="SAM" id="MobiDB-lite"/>
    </source>
</evidence>
<gene>
    <name evidence="6" type="primary">PPP4R1</name>
</gene>
<reference evidence="6 7" key="1">
    <citation type="submission" date="2022-01" db="EMBL/GenBank/DDBJ databases">
        <title>A chromosome-scale genome assembly of the false clownfish, Amphiprion ocellaris.</title>
        <authorList>
            <person name="Ryu T."/>
        </authorList>
    </citation>
    <scope>NUCLEOTIDE SEQUENCE [LARGE SCALE GENOMIC DNA]</scope>
</reference>
<evidence type="ECO:0000259" key="5">
    <source>
        <dbReference type="Pfam" id="PF22956"/>
    </source>
</evidence>
<feature type="repeat" description="HEAT" evidence="2">
    <location>
        <begin position="221"/>
        <end position="260"/>
    </location>
</feature>
<dbReference type="InterPro" id="IPR051023">
    <property type="entry name" value="PP2A_Regulatory_Subunit_A"/>
</dbReference>
<proteinExistence type="predicted"/>
<dbReference type="PANTHER" id="PTHR10648:SF7">
    <property type="entry name" value="WW-BINDING DOMAIN-CONTAINING PROTEIN-RELATED"/>
    <property type="match status" value="1"/>
</dbReference>
<dbReference type="InterPro" id="IPR016024">
    <property type="entry name" value="ARM-type_fold"/>
</dbReference>
<feature type="compositionally biased region" description="Basic and acidic residues" evidence="3">
    <location>
        <begin position="382"/>
        <end position="402"/>
    </location>
</feature>
<dbReference type="SUPFAM" id="SSF48371">
    <property type="entry name" value="ARM repeat"/>
    <property type="match status" value="1"/>
</dbReference>
<reference evidence="6" key="3">
    <citation type="submission" date="2025-09" db="UniProtKB">
        <authorList>
            <consortium name="Ensembl"/>
        </authorList>
    </citation>
    <scope>IDENTIFICATION</scope>
</reference>
<evidence type="ECO:0008006" key="8">
    <source>
        <dbReference type="Google" id="ProtNLM"/>
    </source>
</evidence>